<evidence type="ECO:0000313" key="2">
    <source>
        <dbReference type="Proteomes" id="UP001597197"/>
    </source>
</evidence>
<gene>
    <name evidence="1" type="ORF">ACFSDX_15715</name>
</gene>
<evidence type="ECO:0000313" key="1">
    <source>
        <dbReference type="EMBL" id="MFD1873893.1"/>
    </source>
</evidence>
<dbReference type="EMBL" id="JBHUFD010000005">
    <property type="protein sequence ID" value="MFD1873893.1"/>
    <property type="molecule type" value="Genomic_DNA"/>
</dbReference>
<protein>
    <submittedName>
        <fullName evidence="1">Uncharacterized protein</fullName>
    </submittedName>
</protein>
<sequence>MAVAKSLLYYSANTYLSHYINTTFYNDQHFVWCSPVFDPTRLEAQDPRRRIPKSSSPLSIYKTYQDDVASGDLHSDAIKRNRLGLKSGAAHKLKEDIIDGDEYQMINDIVDAALITDFAPLIYLIPESMVANKIKRVSVSAQANPLSTEYMVENLLKGEFEILVF</sequence>
<keyword evidence="2" id="KW-1185">Reference proteome</keyword>
<dbReference type="Proteomes" id="UP001597197">
    <property type="component" value="Unassembled WGS sequence"/>
</dbReference>
<organism evidence="1 2">
    <name type="scientific">Hymenobacter bucti</name>
    <dbReference type="NCBI Taxonomy" id="1844114"/>
    <lineage>
        <taxon>Bacteria</taxon>
        <taxon>Pseudomonadati</taxon>
        <taxon>Bacteroidota</taxon>
        <taxon>Cytophagia</taxon>
        <taxon>Cytophagales</taxon>
        <taxon>Hymenobacteraceae</taxon>
        <taxon>Hymenobacter</taxon>
    </lineage>
</organism>
<name>A0ABW4QWC5_9BACT</name>
<proteinExistence type="predicted"/>
<accession>A0ABW4QWC5</accession>
<reference evidence="2" key="1">
    <citation type="journal article" date="2019" name="Int. J. Syst. Evol. Microbiol.">
        <title>The Global Catalogue of Microorganisms (GCM) 10K type strain sequencing project: providing services to taxonomists for standard genome sequencing and annotation.</title>
        <authorList>
            <consortium name="The Broad Institute Genomics Platform"/>
            <consortium name="The Broad Institute Genome Sequencing Center for Infectious Disease"/>
            <person name="Wu L."/>
            <person name="Ma J."/>
        </authorList>
    </citation>
    <scope>NUCLEOTIDE SEQUENCE [LARGE SCALE GENOMIC DNA]</scope>
    <source>
        <strain evidence="2">CGMCC 1.15795</strain>
    </source>
</reference>
<comment type="caution">
    <text evidence="1">The sequence shown here is derived from an EMBL/GenBank/DDBJ whole genome shotgun (WGS) entry which is preliminary data.</text>
</comment>
<dbReference type="RefSeq" id="WP_382315183.1">
    <property type="nucleotide sequence ID" value="NZ_JBHUFD010000005.1"/>
</dbReference>